<dbReference type="GO" id="GO:0005840">
    <property type="term" value="C:ribosome"/>
    <property type="evidence" value="ECO:0007669"/>
    <property type="project" value="UniProtKB-KW"/>
</dbReference>
<dbReference type="InterPro" id="IPR002136">
    <property type="entry name" value="Ribosomal_uL4"/>
</dbReference>
<keyword evidence="3 5" id="KW-0687">Ribonucleoprotein</keyword>
<dbReference type="NCBIfam" id="TIGR03953">
    <property type="entry name" value="rplD_bact"/>
    <property type="match status" value="1"/>
</dbReference>
<organism evidence="7">
    <name type="scientific">uncultured Thermomicrobiales bacterium</name>
    <dbReference type="NCBI Taxonomy" id="1645740"/>
    <lineage>
        <taxon>Bacteria</taxon>
        <taxon>Pseudomonadati</taxon>
        <taxon>Thermomicrobiota</taxon>
        <taxon>Thermomicrobia</taxon>
        <taxon>Thermomicrobiales</taxon>
        <taxon>environmental samples</taxon>
    </lineage>
</organism>
<comment type="function">
    <text evidence="5">One of the primary rRNA binding proteins, this protein initially binds near the 5'-end of the 23S rRNA. It is important during the early stages of 50S assembly. It makes multiple contacts with different domains of the 23S rRNA in the assembled 50S subunit and ribosome.</text>
</comment>
<keyword evidence="2 5" id="KW-0689">Ribosomal protein</keyword>
<dbReference type="SUPFAM" id="SSF52166">
    <property type="entry name" value="Ribosomal protein L4"/>
    <property type="match status" value="1"/>
</dbReference>
<dbReference type="PANTHER" id="PTHR10746:SF6">
    <property type="entry name" value="LARGE RIBOSOMAL SUBUNIT PROTEIN UL4M"/>
    <property type="match status" value="1"/>
</dbReference>
<dbReference type="GO" id="GO:0006412">
    <property type="term" value="P:translation"/>
    <property type="evidence" value="ECO:0007669"/>
    <property type="project" value="UniProtKB-UniRule"/>
</dbReference>
<comment type="function">
    <text evidence="5">Forms part of the polypeptide exit tunnel.</text>
</comment>
<dbReference type="GO" id="GO:0019843">
    <property type="term" value="F:rRNA binding"/>
    <property type="evidence" value="ECO:0007669"/>
    <property type="project" value="UniProtKB-UniRule"/>
</dbReference>
<comment type="subunit">
    <text evidence="5">Part of the 50S ribosomal subunit.</text>
</comment>
<gene>
    <name evidence="5" type="primary">rplD</name>
    <name evidence="7" type="ORF">AVDCRST_MAG18-2786</name>
</gene>
<dbReference type="GO" id="GO:0003735">
    <property type="term" value="F:structural constituent of ribosome"/>
    <property type="evidence" value="ECO:0007669"/>
    <property type="project" value="InterPro"/>
</dbReference>
<evidence type="ECO:0000256" key="4">
    <source>
        <dbReference type="ARBA" id="ARBA00035244"/>
    </source>
</evidence>
<sequence>MQIDVLNLNGEVTGQIEVSEFVFGIEPNTAVMHQALVRQHANKRLGTHSTKTRGEVSGGGRKPWKQKGTGRARQGSTRAPHWRHGGVTFGPKPRDYTQALPKRMRRLALRSALSEKARGGQIVVIDSFTELEGRTKSMIALLGLLGDARGTMVATGAKQENLIRAASNLPEVKTLLVNYLNLHDLLKNARLILDSEAISYIEQTWGEESEERLRMVRRAA</sequence>
<dbReference type="HAMAP" id="MF_01328_B">
    <property type="entry name" value="Ribosomal_uL4_B"/>
    <property type="match status" value="1"/>
</dbReference>
<evidence type="ECO:0000313" key="7">
    <source>
        <dbReference type="EMBL" id="CAA9578073.1"/>
    </source>
</evidence>
<dbReference type="Gene3D" id="3.40.1370.10">
    <property type="match status" value="1"/>
</dbReference>
<reference evidence="7" key="1">
    <citation type="submission" date="2020-02" db="EMBL/GenBank/DDBJ databases">
        <authorList>
            <person name="Meier V. D."/>
        </authorList>
    </citation>
    <scope>NUCLEOTIDE SEQUENCE</scope>
    <source>
        <strain evidence="7">AVDCRST_MAG18</strain>
    </source>
</reference>
<dbReference type="AlphaFoldDB" id="A0A6J4VHJ9"/>
<comment type="similarity">
    <text evidence="1 5">Belongs to the universal ribosomal protein uL4 family.</text>
</comment>
<dbReference type="InterPro" id="IPR013005">
    <property type="entry name" value="Ribosomal_uL4-like"/>
</dbReference>
<dbReference type="GO" id="GO:1990904">
    <property type="term" value="C:ribonucleoprotein complex"/>
    <property type="evidence" value="ECO:0007669"/>
    <property type="project" value="UniProtKB-KW"/>
</dbReference>
<name>A0A6J4VHJ9_9BACT</name>
<keyword evidence="5" id="KW-0699">rRNA-binding</keyword>
<proteinExistence type="inferred from homology"/>
<feature type="region of interest" description="Disordered" evidence="6">
    <location>
        <begin position="46"/>
        <end position="95"/>
    </location>
</feature>
<dbReference type="Pfam" id="PF00573">
    <property type="entry name" value="Ribosomal_L4"/>
    <property type="match status" value="1"/>
</dbReference>
<dbReference type="EMBL" id="CADCWN010000211">
    <property type="protein sequence ID" value="CAA9578073.1"/>
    <property type="molecule type" value="Genomic_DNA"/>
</dbReference>
<evidence type="ECO:0000256" key="3">
    <source>
        <dbReference type="ARBA" id="ARBA00023274"/>
    </source>
</evidence>
<evidence type="ECO:0000256" key="6">
    <source>
        <dbReference type="SAM" id="MobiDB-lite"/>
    </source>
</evidence>
<evidence type="ECO:0000256" key="5">
    <source>
        <dbReference type="HAMAP-Rule" id="MF_01328"/>
    </source>
</evidence>
<dbReference type="PANTHER" id="PTHR10746">
    <property type="entry name" value="50S RIBOSOMAL PROTEIN L4"/>
    <property type="match status" value="1"/>
</dbReference>
<keyword evidence="5" id="KW-0694">RNA-binding</keyword>
<evidence type="ECO:0000256" key="2">
    <source>
        <dbReference type="ARBA" id="ARBA00022980"/>
    </source>
</evidence>
<evidence type="ECO:0000256" key="1">
    <source>
        <dbReference type="ARBA" id="ARBA00010528"/>
    </source>
</evidence>
<protein>
    <recommendedName>
        <fullName evidence="4 5">Large ribosomal subunit protein uL4</fullName>
    </recommendedName>
</protein>
<dbReference type="InterPro" id="IPR023574">
    <property type="entry name" value="Ribosomal_uL4_dom_sf"/>
</dbReference>
<accession>A0A6J4VHJ9</accession>